<accession>A0A931G081</accession>
<dbReference type="EMBL" id="JADQTO010000020">
    <property type="protein sequence ID" value="MBG0566473.1"/>
    <property type="molecule type" value="Genomic_DNA"/>
</dbReference>
<dbReference type="SMART" id="SM00052">
    <property type="entry name" value="EAL"/>
    <property type="match status" value="1"/>
</dbReference>
<dbReference type="SUPFAM" id="SSF141868">
    <property type="entry name" value="EAL domain-like"/>
    <property type="match status" value="1"/>
</dbReference>
<name>A0A931G081_9ACTN</name>
<protein>
    <submittedName>
        <fullName evidence="2">EAL domain-containing protein</fullName>
    </submittedName>
</protein>
<evidence type="ECO:0000313" key="2">
    <source>
        <dbReference type="EMBL" id="MBG0566473.1"/>
    </source>
</evidence>
<dbReference type="CDD" id="cd01948">
    <property type="entry name" value="EAL"/>
    <property type="match status" value="1"/>
</dbReference>
<dbReference type="Pfam" id="PF00563">
    <property type="entry name" value="EAL"/>
    <property type="match status" value="1"/>
</dbReference>
<proteinExistence type="predicted"/>
<dbReference type="InterPro" id="IPR050706">
    <property type="entry name" value="Cyclic-di-GMP_PDE-like"/>
</dbReference>
<reference evidence="2" key="1">
    <citation type="submission" date="2020-11" db="EMBL/GenBank/DDBJ databases">
        <title>Isolation and identification of active actinomycetes.</title>
        <authorList>
            <person name="Sun X."/>
        </authorList>
    </citation>
    <scope>NUCLEOTIDE SEQUENCE</scope>
    <source>
        <strain evidence="2">NEAU-A11</strain>
    </source>
</reference>
<dbReference type="PANTHER" id="PTHR33121:SF15">
    <property type="entry name" value="BLUE LIGHT- AND TEMPERATURE-REGULATED ANTIREPRESSOR BLUF"/>
    <property type="match status" value="1"/>
</dbReference>
<evidence type="ECO:0000259" key="1">
    <source>
        <dbReference type="PROSITE" id="PS50883"/>
    </source>
</evidence>
<dbReference type="Gene3D" id="3.20.20.450">
    <property type="entry name" value="EAL domain"/>
    <property type="match status" value="1"/>
</dbReference>
<comment type="caution">
    <text evidence="2">The sequence shown here is derived from an EMBL/GenBank/DDBJ whole genome shotgun (WGS) entry which is preliminary data.</text>
</comment>
<dbReference type="Proteomes" id="UP000598146">
    <property type="component" value="Unassembled WGS sequence"/>
</dbReference>
<feature type="domain" description="EAL" evidence="1">
    <location>
        <begin position="1"/>
        <end position="228"/>
    </location>
</feature>
<organism evidence="2 3">
    <name type="scientific">Actinoplanes aureus</name>
    <dbReference type="NCBI Taxonomy" id="2792083"/>
    <lineage>
        <taxon>Bacteria</taxon>
        <taxon>Bacillati</taxon>
        <taxon>Actinomycetota</taxon>
        <taxon>Actinomycetes</taxon>
        <taxon>Micromonosporales</taxon>
        <taxon>Micromonosporaceae</taxon>
        <taxon>Actinoplanes</taxon>
    </lineage>
</organism>
<gene>
    <name evidence="2" type="ORF">I4J89_34010</name>
</gene>
<dbReference type="PROSITE" id="PS50883">
    <property type="entry name" value="EAL"/>
    <property type="match status" value="1"/>
</dbReference>
<dbReference type="GO" id="GO:0071111">
    <property type="term" value="F:cyclic-guanylate-specific phosphodiesterase activity"/>
    <property type="evidence" value="ECO:0007669"/>
    <property type="project" value="InterPro"/>
</dbReference>
<dbReference type="AlphaFoldDB" id="A0A931G081"/>
<dbReference type="InterPro" id="IPR001633">
    <property type="entry name" value="EAL_dom"/>
</dbReference>
<evidence type="ECO:0000313" key="3">
    <source>
        <dbReference type="Proteomes" id="UP000598146"/>
    </source>
</evidence>
<dbReference type="PANTHER" id="PTHR33121">
    <property type="entry name" value="CYCLIC DI-GMP PHOSPHODIESTERASE PDEF"/>
    <property type="match status" value="1"/>
</dbReference>
<keyword evidence="3" id="KW-1185">Reference proteome</keyword>
<dbReference type="InterPro" id="IPR035919">
    <property type="entry name" value="EAL_sf"/>
</dbReference>
<sequence>MFQPIVDLSTRTVMGLEALARGPAGTVLEFPDRLFAAARVAGRLAGLDMLCAERALECAAAAPVPPPLLFVNVEPAVMDQPLSPRLIELITAGLPFREILEFTERALPTVPGSMLRIAGQAHEWGNGLALDDVGVDPMSLAFLPILEPEVIKLDMSLVRAPHAGHTRAVCAVVGAEAQRTGAVVIAEGIETEDDLRHARALGAHWGQGWLFGRPGPIDGVGHRFDAAGADALPRPRPGFHQPTASPFQVAAAHGPATPGDAHAVAATLARMRDIAASAEAAVVVVSCPASGFPGIAVSLHELAGRARSIVVLDRPVPDELAVAVIGPGHGYAVCVQTPHEQEAKMVILNHLPPAAAVARALLNRHR</sequence>